<dbReference type="Proteomes" id="UP000239549">
    <property type="component" value="Unassembled WGS sequence"/>
</dbReference>
<dbReference type="EMBL" id="BFAV01000135">
    <property type="protein sequence ID" value="GBF34312.1"/>
    <property type="molecule type" value="Genomic_DNA"/>
</dbReference>
<reference evidence="2" key="1">
    <citation type="submission" date="2018-02" db="EMBL/GenBank/DDBJ databases">
        <title>Genome sequence of Desulfocucumis palustris strain NAW-5.</title>
        <authorList>
            <person name="Watanabe M."/>
            <person name="Kojima H."/>
            <person name="Fukui M."/>
        </authorList>
    </citation>
    <scope>NUCLEOTIDE SEQUENCE [LARGE SCALE GENOMIC DNA]</scope>
    <source>
        <strain evidence="2">NAW-5</strain>
    </source>
</reference>
<gene>
    <name evidence="1" type="ORF">DCCM_3424</name>
</gene>
<organism evidence="1 2">
    <name type="scientific">Desulfocucumis palustris</name>
    <dbReference type="NCBI Taxonomy" id="1898651"/>
    <lineage>
        <taxon>Bacteria</taxon>
        <taxon>Bacillati</taxon>
        <taxon>Bacillota</taxon>
        <taxon>Clostridia</taxon>
        <taxon>Eubacteriales</taxon>
        <taxon>Desulfocucumaceae</taxon>
        <taxon>Desulfocucumis</taxon>
    </lineage>
</organism>
<dbReference type="AlphaFoldDB" id="A0A2L2XDV4"/>
<sequence length="62" mass="6150">MVDDISVSLGNAPVVTGQISGDALITVEAVPAVVTLANQTGADVLFANTVVQANIAILTASL</sequence>
<accession>A0A2L2XDV4</accession>
<evidence type="ECO:0000313" key="1">
    <source>
        <dbReference type="EMBL" id="GBF34312.1"/>
    </source>
</evidence>
<name>A0A2L2XDV4_9FIRM</name>
<evidence type="ECO:0000313" key="2">
    <source>
        <dbReference type="Proteomes" id="UP000239549"/>
    </source>
</evidence>
<keyword evidence="2" id="KW-1185">Reference proteome</keyword>
<proteinExistence type="predicted"/>
<protein>
    <submittedName>
        <fullName evidence="1">Uncharacterized protein</fullName>
    </submittedName>
</protein>
<comment type="caution">
    <text evidence="1">The sequence shown here is derived from an EMBL/GenBank/DDBJ whole genome shotgun (WGS) entry which is preliminary data.</text>
</comment>